<dbReference type="InterPro" id="IPR000086">
    <property type="entry name" value="NUDIX_hydrolase_dom"/>
</dbReference>
<comment type="similarity">
    <text evidence="2 5">Belongs to the Nudix hydrolase family.</text>
</comment>
<evidence type="ECO:0000313" key="8">
    <source>
        <dbReference type="Proteomes" id="UP000662939"/>
    </source>
</evidence>
<dbReference type="EMBL" id="CP070496">
    <property type="protein sequence ID" value="QSB06449.1"/>
    <property type="molecule type" value="Genomic_DNA"/>
</dbReference>
<feature type="domain" description="Nudix hydrolase" evidence="6">
    <location>
        <begin position="15"/>
        <end position="146"/>
    </location>
</feature>
<dbReference type="Pfam" id="PF00293">
    <property type="entry name" value="NUDIX"/>
    <property type="match status" value="1"/>
</dbReference>
<keyword evidence="4" id="KW-0460">Magnesium</keyword>
<dbReference type="InterPro" id="IPR020476">
    <property type="entry name" value="Nudix_hydrolase"/>
</dbReference>
<evidence type="ECO:0000256" key="5">
    <source>
        <dbReference type="RuleBase" id="RU003476"/>
    </source>
</evidence>
<dbReference type="CDD" id="cd18876">
    <property type="entry name" value="NUDIX_Hydrolase"/>
    <property type="match status" value="1"/>
</dbReference>
<reference evidence="7" key="1">
    <citation type="submission" date="2021-02" db="EMBL/GenBank/DDBJ databases">
        <title>Natronoglycomyces albus gen. nov., sp. nov, a haloalkaliphilic actinobacterium from a soda solonchak soil.</title>
        <authorList>
            <person name="Sorokin D.Y."/>
            <person name="Khijniak T.V."/>
            <person name="Zakharycheva A.P."/>
            <person name="Boueva O.V."/>
            <person name="Ariskina E.V."/>
            <person name="Hahnke R.L."/>
            <person name="Bunk B."/>
            <person name="Sproer C."/>
            <person name="Schumann P."/>
            <person name="Evtushenko L.I."/>
            <person name="Kublanov I.V."/>
        </authorList>
    </citation>
    <scope>NUCLEOTIDE SEQUENCE</scope>
    <source>
        <strain evidence="7">DSM 106290</strain>
    </source>
</reference>
<name>A0A895XT07_9ACTN</name>
<gene>
    <name evidence="7" type="ORF">JQS30_05985</name>
</gene>
<evidence type="ECO:0000313" key="7">
    <source>
        <dbReference type="EMBL" id="QSB06449.1"/>
    </source>
</evidence>
<evidence type="ECO:0000256" key="2">
    <source>
        <dbReference type="ARBA" id="ARBA00005582"/>
    </source>
</evidence>
<dbReference type="GO" id="GO:0016787">
    <property type="term" value="F:hydrolase activity"/>
    <property type="evidence" value="ECO:0007669"/>
    <property type="project" value="UniProtKB-KW"/>
</dbReference>
<protein>
    <submittedName>
        <fullName evidence="7">NUDIX hydrolase</fullName>
    </submittedName>
</protein>
<dbReference type="InterPro" id="IPR015797">
    <property type="entry name" value="NUDIX_hydrolase-like_dom_sf"/>
</dbReference>
<dbReference type="Proteomes" id="UP000662939">
    <property type="component" value="Chromosome"/>
</dbReference>
<evidence type="ECO:0000256" key="1">
    <source>
        <dbReference type="ARBA" id="ARBA00001946"/>
    </source>
</evidence>
<dbReference type="PROSITE" id="PS00893">
    <property type="entry name" value="NUDIX_BOX"/>
    <property type="match status" value="1"/>
</dbReference>
<accession>A0A895XT07</accession>
<dbReference type="PRINTS" id="PR00502">
    <property type="entry name" value="NUDIXFAMILY"/>
</dbReference>
<dbReference type="PANTHER" id="PTHR43046:SF12">
    <property type="entry name" value="GDP-MANNOSE MANNOSYL HYDROLASE"/>
    <property type="match status" value="1"/>
</dbReference>
<dbReference type="PANTHER" id="PTHR43046">
    <property type="entry name" value="GDP-MANNOSE MANNOSYL HYDROLASE"/>
    <property type="match status" value="1"/>
</dbReference>
<evidence type="ECO:0000256" key="3">
    <source>
        <dbReference type="ARBA" id="ARBA00022801"/>
    </source>
</evidence>
<proteinExistence type="inferred from homology"/>
<keyword evidence="8" id="KW-1185">Reference proteome</keyword>
<dbReference type="AlphaFoldDB" id="A0A895XT07"/>
<evidence type="ECO:0000259" key="6">
    <source>
        <dbReference type="PROSITE" id="PS51462"/>
    </source>
</evidence>
<dbReference type="SUPFAM" id="SSF55811">
    <property type="entry name" value="Nudix"/>
    <property type="match status" value="1"/>
</dbReference>
<comment type="cofactor">
    <cofactor evidence="1">
        <name>Mg(2+)</name>
        <dbReference type="ChEBI" id="CHEBI:18420"/>
    </cofactor>
</comment>
<dbReference type="InterPro" id="IPR020084">
    <property type="entry name" value="NUDIX_hydrolase_CS"/>
</dbReference>
<organism evidence="7 8">
    <name type="scientific">Natronoglycomyces albus</name>
    <dbReference type="NCBI Taxonomy" id="2811108"/>
    <lineage>
        <taxon>Bacteria</taxon>
        <taxon>Bacillati</taxon>
        <taxon>Actinomycetota</taxon>
        <taxon>Actinomycetes</taxon>
        <taxon>Glycomycetales</taxon>
        <taxon>Glycomycetaceae</taxon>
        <taxon>Natronoglycomyces</taxon>
    </lineage>
</organism>
<keyword evidence="3 5" id="KW-0378">Hydrolase</keyword>
<dbReference type="Gene3D" id="3.90.79.10">
    <property type="entry name" value="Nucleoside Triphosphate Pyrophosphohydrolase"/>
    <property type="match status" value="1"/>
</dbReference>
<dbReference type="KEGG" id="nav:JQS30_05985"/>
<sequence>MPVQATHDESGRFTVARAAAGALIRNRAGEVLMVEPTYKAYWDLPGGYIEIGESPSVACRREVREELGIDVALGELLVVDWAPAANEGDKILFIFDGGTLTAEQEDAITLPAAELKSYAYQPVERLAAITPARLSRRIGHAIQAGTTMYLENGEPLPHTRSDAA</sequence>
<dbReference type="PROSITE" id="PS51462">
    <property type="entry name" value="NUDIX"/>
    <property type="match status" value="1"/>
</dbReference>
<evidence type="ECO:0000256" key="4">
    <source>
        <dbReference type="ARBA" id="ARBA00022842"/>
    </source>
</evidence>